<keyword evidence="1" id="KW-1133">Transmembrane helix</keyword>
<dbReference type="RefSeq" id="WP_346751261.1">
    <property type="nucleotide sequence ID" value="NZ_JAUJEA010000002.1"/>
</dbReference>
<name>A0ABT8KKJ3_9BACT</name>
<evidence type="ECO:0000313" key="2">
    <source>
        <dbReference type="EMBL" id="MDN5201235.1"/>
    </source>
</evidence>
<accession>A0ABT8KKJ3</accession>
<feature type="transmembrane region" description="Helical" evidence="1">
    <location>
        <begin position="119"/>
        <end position="139"/>
    </location>
</feature>
<organism evidence="2 3">
    <name type="scientific">Splendidivirga corallicola</name>
    <dbReference type="NCBI Taxonomy" id="3051826"/>
    <lineage>
        <taxon>Bacteria</taxon>
        <taxon>Pseudomonadati</taxon>
        <taxon>Bacteroidota</taxon>
        <taxon>Cytophagia</taxon>
        <taxon>Cytophagales</taxon>
        <taxon>Splendidivirgaceae</taxon>
        <taxon>Splendidivirga</taxon>
    </lineage>
</organism>
<evidence type="ECO:0000256" key="1">
    <source>
        <dbReference type="SAM" id="Phobius"/>
    </source>
</evidence>
<keyword evidence="3" id="KW-1185">Reference proteome</keyword>
<protein>
    <submittedName>
        <fullName evidence="2">Uncharacterized protein</fullName>
    </submittedName>
</protein>
<reference evidence="2" key="1">
    <citation type="submission" date="2023-06" db="EMBL/GenBank/DDBJ databases">
        <title>Genomic of Parafulvivirga corallium.</title>
        <authorList>
            <person name="Wang G."/>
        </authorList>
    </citation>
    <scope>NUCLEOTIDE SEQUENCE</scope>
    <source>
        <strain evidence="2">BMA10</strain>
    </source>
</reference>
<proteinExistence type="predicted"/>
<keyword evidence="1" id="KW-0812">Transmembrane</keyword>
<keyword evidence="1" id="KW-0472">Membrane</keyword>
<gene>
    <name evidence="2" type="ORF">QQ008_07675</name>
</gene>
<sequence>MIAGETENIIGLETGDSFYKYDELFGLGGKRKKQKTKRALARTGRSQEEIAVRKEKRKNFWSGLGNTFKDNGGLEGVTSSLGNVFNIFRKNPAPDEPTDYRFGLGGSTAQQESKKVPTGIYVVGGAVVIGLVIWGVTHYRGRKMQKGKEVTPNPTQ</sequence>
<dbReference type="Proteomes" id="UP001172082">
    <property type="component" value="Unassembled WGS sequence"/>
</dbReference>
<dbReference type="EMBL" id="JAUJEA010000002">
    <property type="protein sequence ID" value="MDN5201235.1"/>
    <property type="molecule type" value="Genomic_DNA"/>
</dbReference>
<comment type="caution">
    <text evidence="2">The sequence shown here is derived from an EMBL/GenBank/DDBJ whole genome shotgun (WGS) entry which is preliminary data.</text>
</comment>
<evidence type="ECO:0000313" key="3">
    <source>
        <dbReference type="Proteomes" id="UP001172082"/>
    </source>
</evidence>